<feature type="region of interest" description="Disordered" evidence="1">
    <location>
        <begin position="46"/>
        <end position="107"/>
    </location>
</feature>
<organism evidence="3 4">
    <name type="scientific">Pristionchus pacificus</name>
    <name type="common">Parasitic nematode worm</name>
    <dbReference type="NCBI Taxonomy" id="54126"/>
    <lineage>
        <taxon>Eukaryota</taxon>
        <taxon>Metazoa</taxon>
        <taxon>Ecdysozoa</taxon>
        <taxon>Nematoda</taxon>
        <taxon>Chromadorea</taxon>
        <taxon>Rhabditida</taxon>
        <taxon>Rhabditina</taxon>
        <taxon>Diplogasteromorpha</taxon>
        <taxon>Diplogasteroidea</taxon>
        <taxon>Neodiplogasteridae</taxon>
        <taxon>Pristionchus</taxon>
    </lineage>
</organism>
<dbReference type="Gene3D" id="3.40.30.10">
    <property type="entry name" value="Glutaredoxin"/>
    <property type="match status" value="1"/>
</dbReference>
<feature type="signal peptide" evidence="2">
    <location>
        <begin position="1"/>
        <end position="15"/>
    </location>
</feature>
<dbReference type="GO" id="GO:0005739">
    <property type="term" value="C:mitochondrion"/>
    <property type="evidence" value="ECO:0000318"/>
    <property type="project" value="GO_Central"/>
</dbReference>
<reference evidence="4" key="1">
    <citation type="journal article" date="2008" name="Nat. Genet.">
        <title>The Pristionchus pacificus genome provides a unique perspective on nematode lifestyle and parasitism.</title>
        <authorList>
            <person name="Dieterich C."/>
            <person name="Clifton S.W."/>
            <person name="Schuster L.N."/>
            <person name="Chinwalla A."/>
            <person name="Delehaunty K."/>
            <person name="Dinkelacker I."/>
            <person name="Fulton L."/>
            <person name="Fulton R."/>
            <person name="Godfrey J."/>
            <person name="Minx P."/>
            <person name="Mitreva M."/>
            <person name="Roeseler W."/>
            <person name="Tian H."/>
            <person name="Witte H."/>
            <person name="Yang S.P."/>
            <person name="Wilson R.K."/>
            <person name="Sommer R.J."/>
        </authorList>
    </citation>
    <scope>NUCLEOTIDE SEQUENCE [LARGE SCALE GENOMIC DNA]</scope>
    <source>
        <strain evidence="4">PS312</strain>
    </source>
</reference>
<dbReference type="InterPro" id="IPR014025">
    <property type="entry name" value="Glutaredoxin_subgr"/>
</dbReference>
<dbReference type="Proteomes" id="UP000005239">
    <property type="component" value="Unassembled WGS sequence"/>
</dbReference>
<feature type="chain" id="PRO_5043848200" evidence="2">
    <location>
        <begin position="16"/>
        <end position="504"/>
    </location>
</feature>
<keyword evidence="4" id="KW-1185">Reference proteome</keyword>
<feature type="compositionally biased region" description="Basic and acidic residues" evidence="1">
    <location>
        <begin position="89"/>
        <end position="107"/>
    </location>
</feature>
<evidence type="ECO:0000256" key="1">
    <source>
        <dbReference type="SAM" id="MobiDB-lite"/>
    </source>
</evidence>
<accession>A0A2A6CEC5</accession>
<evidence type="ECO:0000313" key="4">
    <source>
        <dbReference type="Proteomes" id="UP000005239"/>
    </source>
</evidence>
<dbReference type="OrthoDB" id="418495at2759"/>
<proteinExistence type="predicted"/>
<dbReference type="EnsemblMetazoa" id="PPA04898.1">
    <property type="protein sequence ID" value="PPA04898.1"/>
    <property type="gene ID" value="WBGene00094452"/>
</dbReference>
<dbReference type="SUPFAM" id="SSF52833">
    <property type="entry name" value="Thioredoxin-like"/>
    <property type="match status" value="1"/>
</dbReference>
<name>A0A2A6CEC5_PRIPA</name>
<dbReference type="InterPro" id="IPR002109">
    <property type="entry name" value="Glutaredoxin"/>
</dbReference>
<dbReference type="PROSITE" id="PS51354">
    <property type="entry name" value="GLUTAREDOXIN_2"/>
    <property type="match status" value="1"/>
</dbReference>
<dbReference type="AlphaFoldDB" id="A0A2A6CEC5"/>
<dbReference type="PRINTS" id="PR00160">
    <property type="entry name" value="GLUTAREDOXIN"/>
</dbReference>
<feature type="compositionally biased region" description="Low complexity" evidence="1">
    <location>
        <begin position="53"/>
        <end position="62"/>
    </location>
</feature>
<protein>
    <submittedName>
        <fullName evidence="3">Glutaredoxin domain-containing protein</fullName>
    </submittedName>
</protein>
<accession>A0A8R1U4N8</accession>
<dbReference type="InterPro" id="IPR036249">
    <property type="entry name" value="Thioredoxin-like_sf"/>
</dbReference>
<dbReference type="PANTHER" id="PTHR46679">
    <property type="match status" value="1"/>
</dbReference>
<dbReference type="Pfam" id="PF00462">
    <property type="entry name" value="Glutaredoxin"/>
    <property type="match status" value="1"/>
</dbReference>
<dbReference type="GO" id="GO:0015035">
    <property type="term" value="F:protein-disulfide reductase activity"/>
    <property type="evidence" value="ECO:0000318"/>
    <property type="project" value="GO_Central"/>
</dbReference>
<keyword evidence="2" id="KW-0732">Signal</keyword>
<evidence type="ECO:0000256" key="2">
    <source>
        <dbReference type="SAM" id="SignalP"/>
    </source>
</evidence>
<sequence>MLSLFLLSVCTMTAAILPPSSRIEKERAAAAPAAAAAAPAATIYDRHLGPDGRLQPLQPLQQRQEREDDERSELLLRQGDKTAAALQRRQGEDRQQEPLKEVARRPELFLPEDDEAYEIRLTTVRPRRTTAQPYQDYPDYDLPVRAGWPPPQEHFPSVYGERRPVQQPVVRPIIQAAAPIEEYRPAVAAAAPFAPLRFRQRRPNDVFLLTKGAYPEYFNMNAIGERFDLYRPPTWDGSGIPDIGLPHISDPAVPLLPVENYPSVPYPNLPGSVSMDGYPGRPPPYDGAGSYRSRPARVVDSGYGERYVEPNYSIRGGFATQAPDYGMQPYRRPDVEYGRPTVPSFRSFPSQPTEERGGRGFRTIKSPYGYSYAGYIEKQSRMYPIMIYTLESCPACHSAKRLLAINYADVASHFLELAGEEEWQRQLHIDLQNLTGAGRFPYVFVCGHFIGGSMDLHDLHRRGQLRHMLQQCSRERPQSAAGNWQPYTVSAAAAAAASKKAAQR</sequence>
<reference evidence="3" key="2">
    <citation type="submission" date="2022-06" db="UniProtKB">
        <authorList>
            <consortium name="EnsemblMetazoa"/>
        </authorList>
    </citation>
    <scope>IDENTIFICATION</scope>
    <source>
        <strain evidence="3">PS312</strain>
    </source>
</reference>
<evidence type="ECO:0000313" key="3">
    <source>
        <dbReference type="EnsemblMetazoa" id="PPA04898.1"/>
    </source>
</evidence>
<dbReference type="PANTHER" id="PTHR46679:SF4">
    <property type="entry name" value="GLUTAREDOXIN DOMAIN-CONTAINING PROTEIN"/>
    <property type="match status" value="1"/>
</dbReference>
<gene>
    <name evidence="3" type="primary">WBGene00094452</name>
</gene>